<proteinExistence type="predicted"/>
<dbReference type="EMBL" id="UYRV01001532">
    <property type="protein sequence ID" value="VDK47147.1"/>
    <property type="molecule type" value="Genomic_DNA"/>
</dbReference>
<reference evidence="2 3" key="1">
    <citation type="submission" date="2018-11" db="EMBL/GenBank/DDBJ databases">
        <authorList>
            <consortium name="Pathogen Informatics"/>
        </authorList>
    </citation>
    <scope>NUCLEOTIDE SEQUENCE [LARGE SCALE GENOMIC DNA]</scope>
</reference>
<dbReference type="InterPro" id="IPR000494">
    <property type="entry name" value="Rcpt_L-dom"/>
</dbReference>
<dbReference type="InterPro" id="IPR053079">
    <property type="entry name" value="SPS2_domain"/>
</dbReference>
<dbReference type="SUPFAM" id="SSF52058">
    <property type="entry name" value="L domain-like"/>
    <property type="match status" value="2"/>
</dbReference>
<sequence length="178" mass="20218">LVHGYKINSIFVLDETTDVPYERLYETFGRVETISGTLEIINTTFTNLTFFFSLFGLFNYFETGCELDFALTNNCTAIYGILYLLGTHAPSPQVLRKKFGNVKSIVGEIAVVDTAYEKLAFLENMESVQIFYLRDGNCYFFILAFPPLTQSLLSLSLVSISFYLRQGLYLFQVLAGRP</sequence>
<protein>
    <recommendedName>
        <fullName evidence="1">Receptor L-domain domain-containing protein</fullName>
    </recommendedName>
</protein>
<feature type="non-terminal residue" evidence="2">
    <location>
        <position position="1"/>
    </location>
</feature>
<gene>
    <name evidence="2" type="ORF">CGOC_LOCUS946</name>
</gene>
<evidence type="ECO:0000313" key="3">
    <source>
        <dbReference type="Proteomes" id="UP000271889"/>
    </source>
</evidence>
<dbReference type="PANTHER" id="PTHR21662:SF59">
    <property type="entry name" value="RECEPTOR PROTEIN-TYROSINE KINASE"/>
    <property type="match status" value="1"/>
</dbReference>
<dbReference type="InterPro" id="IPR036941">
    <property type="entry name" value="Rcpt_L-dom_sf"/>
</dbReference>
<name>A0A3P6QML4_CYLGO</name>
<organism evidence="2 3">
    <name type="scientific">Cylicostephanus goldi</name>
    <name type="common">Nematode worm</name>
    <dbReference type="NCBI Taxonomy" id="71465"/>
    <lineage>
        <taxon>Eukaryota</taxon>
        <taxon>Metazoa</taxon>
        <taxon>Ecdysozoa</taxon>
        <taxon>Nematoda</taxon>
        <taxon>Chromadorea</taxon>
        <taxon>Rhabditida</taxon>
        <taxon>Rhabditina</taxon>
        <taxon>Rhabditomorpha</taxon>
        <taxon>Strongyloidea</taxon>
        <taxon>Strongylidae</taxon>
        <taxon>Cylicostephanus</taxon>
    </lineage>
</organism>
<dbReference type="AlphaFoldDB" id="A0A3P6QML4"/>
<dbReference type="PANTHER" id="PTHR21662">
    <property type="entry name" value="RECEPTOR PROTEIN-TYROSINE KINASE"/>
    <property type="match status" value="1"/>
</dbReference>
<keyword evidence="3" id="KW-1185">Reference proteome</keyword>
<dbReference type="Pfam" id="PF01030">
    <property type="entry name" value="Recep_L_domain"/>
    <property type="match status" value="1"/>
</dbReference>
<dbReference type="Gene3D" id="3.80.20.20">
    <property type="entry name" value="Receptor L-domain"/>
    <property type="match status" value="1"/>
</dbReference>
<accession>A0A3P6QML4</accession>
<dbReference type="Proteomes" id="UP000271889">
    <property type="component" value="Unassembled WGS sequence"/>
</dbReference>
<evidence type="ECO:0000259" key="1">
    <source>
        <dbReference type="Pfam" id="PF01030"/>
    </source>
</evidence>
<feature type="domain" description="Receptor L-domain" evidence="1">
    <location>
        <begin position="74"/>
        <end position="150"/>
    </location>
</feature>
<evidence type="ECO:0000313" key="2">
    <source>
        <dbReference type="EMBL" id="VDK47147.1"/>
    </source>
</evidence>
<dbReference type="OrthoDB" id="5876269at2759"/>